<dbReference type="GO" id="GO:0005886">
    <property type="term" value="C:plasma membrane"/>
    <property type="evidence" value="ECO:0007669"/>
    <property type="project" value="UniProtKB-SubCell"/>
</dbReference>
<dbReference type="PROSITE" id="PS50929">
    <property type="entry name" value="ABC_TM1F"/>
    <property type="match status" value="1"/>
</dbReference>
<dbReference type="GO" id="GO:0005524">
    <property type="term" value="F:ATP binding"/>
    <property type="evidence" value="ECO:0007669"/>
    <property type="project" value="UniProtKB-KW"/>
</dbReference>
<evidence type="ECO:0000256" key="8">
    <source>
        <dbReference type="ARBA" id="ARBA00022989"/>
    </source>
</evidence>
<proteinExistence type="predicted"/>
<dbReference type="RefSeq" id="WP_213172706.1">
    <property type="nucleotide sequence ID" value="NZ_CP070496.1"/>
</dbReference>
<evidence type="ECO:0000256" key="5">
    <source>
        <dbReference type="ARBA" id="ARBA00022692"/>
    </source>
</evidence>
<evidence type="ECO:0000256" key="7">
    <source>
        <dbReference type="ARBA" id="ARBA00022840"/>
    </source>
</evidence>
<dbReference type="EMBL" id="CP070496">
    <property type="protein sequence ID" value="QSB06695.1"/>
    <property type="molecule type" value="Genomic_DNA"/>
</dbReference>
<dbReference type="InterPro" id="IPR003593">
    <property type="entry name" value="AAA+_ATPase"/>
</dbReference>
<dbReference type="InterPro" id="IPR039421">
    <property type="entry name" value="Type_1_exporter"/>
</dbReference>
<dbReference type="SMART" id="SM00382">
    <property type="entry name" value="AAA"/>
    <property type="match status" value="1"/>
</dbReference>
<evidence type="ECO:0000313" key="13">
    <source>
        <dbReference type="EMBL" id="QSB06695.1"/>
    </source>
</evidence>
<dbReference type="InterPro" id="IPR011527">
    <property type="entry name" value="ABC1_TM_dom"/>
</dbReference>
<dbReference type="SUPFAM" id="SSF90123">
    <property type="entry name" value="ABC transporter transmembrane region"/>
    <property type="match status" value="1"/>
</dbReference>
<dbReference type="GO" id="GO:0015421">
    <property type="term" value="F:ABC-type oligopeptide transporter activity"/>
    <property type="evidence" value="ECO:0007669"/>
    <property type="project" value="TreeGrafter"/>
</dbReference>
<feature type="transmembrane region" description="Helical" evidence="10">
    <location>
        <begin position="150"/>
        <end position="167"/>
    </location>
</feature>
<dbReference type="InterPro" id="IPR003439">
    <property type="entry name" value="ABC_transporter-like_ATP-bd"/>
</dbReference>
<keyword evidence="5 10" id="KW-0812">Transmembrane</keyword>
<evidence type="ECO:0000256" key="3">
    <source>
        <dbReference type="ARBA" id="ARBA00022475"/>
    </source>
</evidence>
<evidence type="ECO:0000259" key="11">
    <source>
        <dbReference type="PROSITE" id="PS50893"/>
    </source>
</evidence>
<dbReference type="AlphaFoldDB" id="A0A895XTQ3"/>
<evidence type="ECO:0000256" key="1">
    <source>
        <dbReference type="ARBA" id="ARBA00004651"/>
    </source>
</evidence>
<feature type="domain" description="ABC transmembrane type-1" evidence="12">
    <location>
        <begin position="34"/>
        <end position="314"/>
    </location>
</feature>
<comment type="subcellular location">
    <subcellularLocation>
        <location evidence="1">Cell membrane</location>
        <topology evidence="1">Multi-pass membrane protein</topology>
    </subcellularLocation>
</comment>
<evidence type="ECO:0000256" key="6">
    <source>
        <dbReference type="ARBA" id="ARBA00022741"/>
    </source>
</evidence>
<keyword evidence="14" id="KW-1185">Reference proteome</keyword>
<dbReference type="PANTHER" id="PTHR43394:SF1">
    <property type="entry name" value="ATP-BINDING CASSETTE SUB-FAMILY B MEMBER 10, MITOCHONDRIAL"/>
    <property type="match status" value="1"/>
</dbReference>
<feature type="transmembrane region" description="Helical" evidence="10">
    <location>
        <begin position="64"/>
        <end position="85"/>
    </location>
</feature>
<dbReference type="KEGG" id="nav:JQS30_07315"/>
<dbReference type="SUPFAM" id="SSF52540">
    <property type="entry name" value="P-loop containing nucleoside triphosphate hydrolases"/>
    <property type="match status" value="1"/>
</dbReference>
<dbReference type="InterPro" id="IPR027417">
    <property type="entry name" value="P-loop_NTPase"/>
</dbReference>
<feature type="domain" description="ABC transporter" evidence="11">
    <location>
        <begin position="342"/>
        <end position="575"/>
    </location>
</feature>
<sequence length="582" mass="62719">MTMSPTRLPVATGQQARAALWEIIKADRYQAIYILLLYALSAAGAVALPVLLGEVIDGINAGWSVTHVNIFCAAIVGTVAAQLLLSRYGRLKGYQFGERAAATLRSGFIARVLSLPLGTVERAGAGDLGTRTSDNITQVADLLRRGGPEVVLALIEVTVILAAAFIVDIRLGAVFSLGLIPSALIMWWFMRSARPLFLAELRSLSEGAQTLSASAAGSRTVVSYQLQTIRQQKGYAAAEDLYLRLRRVIRLESIAFPAFHVTFRVQTFVLVFLAGWWYLGGALSIGAVVAIAMLSIRMNGPVTRIFMHIKHFQRATAAMARLQGVHAIEEEPRTAQPRGTDLRLDHVTFGYDDGPDVLHDVTLHPRPAERLVVVGPSGAGKSTIARLVAGIDRPRSGTVTIGGASVADVPLEHLRRHVILVTQESYVFSMSVRENLTMANPEATDEELLEALEKVGARWLAELPDGLDTQVGSEQHVLSLAEAQQLALARVIVADPKIVVLDEATGGIDPGSAGRVEATLASALEGRTVIAIAHQLHAAESADRIAVVDHGRIAELGTHAELVEANGTYARLWRAWKGDRRD</sequence>
<keyword evidence="2" id="KW-0813">Transport</keyword>
<accession>A0A895XTQ3</accession>
<dbReference type="Pfam" id="PF00664">
    <property type="entry name" value="ABC_membrane"/>
    <property type="match status" value="1"/>
</dbReference>
<keyword evidence="6" id="KW-0547">Nucleotide-binding</keyword>
<name>A0A895XTQ3_9ACTN</name>
<evidence type="ECO:0000313" key="14">
    <source>
        <dbReference type="Proteomes" id="UP000662939"/>
    </source>
</evidence>
<dbReference type="Pfam" id="PF00005">
    <property type="entry name" value="ABC_tran"/>
    <property type="match status" value="1"/>
</dbReference>
<gene>
    <name evidence="13" type="ORF">JQS30_07315</name>
</gene>
<keyword evidence="3" id="KW-1003">Cell membrane</keyword>
<reference evidence="13" key="1">
    <citation type="submission" date="2021-02" db="EMBL/GenBank/DDBJ databases">
        <title>Natronoglycomyces albus gen. nov., sp. nov, a haloalkaliphilic actinobacterium from a soda solonchak soil.</title>
        <authorList>
            <person name="Sorokin D.Y."/>
            <person name="Khijniak T.V."/>
            <person name="Zakharycheva A.P."/>
            <person name="Boueva O.V."/>
            <person name="Ariskina E.V."/>
            <person name="Hahnke R.L."/>
            <person name="Bunk B."/>
            <person name="Sproer C."/>
            <person name="Schumann P."/>
            <person name="Evtushenko L.I."/>
            <person name="Kublanov I.V."/>
        </authorList>
    </citation>
    <scope>NUCLEOTIDE SEQUENCE</scope>
    <source>
        <strain evidence="13">DSM 106290</strain>
    </source>
</reference>
<dbReference type="GO" id="GO:0016887">
    <property type="term" value="F:ATP hydrolysis activity"/>
    <property type="evidence" value="ECO:0007669"/>
    <property type="project" value="InterPro"/>
</dbReference>
<evidence type="ECO:0000256" key="10">
    <source>
        <dbReference type="SAM" id="Phobius"/>
    </source>
</evidence>
<evidence type="ECO:0000259" key="12">
    <source>
        <dbReference type="PROSITE" id="PS50929"/>
    </source>
</evidence>
<keyword evidence="4" id="KW-0997">Cell inner membrane</keyword>
<keyword evidence="9 10" id="KW-0472">Membrane</keyword>
<organism evidence="13 14">
    <name type="scientific">Natronoglycomyces albus</name>
    <dbReference type="NCBI Taxonomy" id="2811108"/>
    <lineage>
        <taxon>Bacteria</taxon>
        <taxon>Bacillati</taxon>
        <taxon>Actinomycetota</taxon>
        <taxon>Actinomycetes</taxon>
        <taxon>Glycomycetales</taxon>
        <taxon>Glycomycetaceae</taxon>
        <taxon>Natronoglycomyces</taxon>
    </lineage>
</organism>
<dbReference type="Gene3D" id="3.40.50.300">
    <property type="entry name" value="P-loop containing nucleotide triphosphate hydrolases"/>
    <property type="match status" value="1"/>
</dbReference>
<feature type="transmembrane region" description="Helical" evidence="10">
    <location>
        <begin position="173"/>
        <end position="190"/>
    </location>
</feature>
<evidence type="ECO:0000256" key="2">
    <source>
        <dbReference type="ARBA" id="ARBA00022448"/>
    </source>
</evidence>
<dbReference type="PROSITE" id="PS50893">
    <property type="entry name" value="ABC_TRANSPORTER_2"/>
    <property type="match status" value="1"/>
</dbReference>
<dbReference type="Gene3D" id="1.20.1560.10">
    <property type="entry name" value="ABC transporter type 1, transmembrane domain"/>
    <property type="match status" value="1"/>
</dbReference>
<protein>
    <submittedName>
        <fullName evidence="13">ABC transporter ATP-binding protein</fullName>
    </submittedName>
</protein>
<dbReference type="PANTHER" id="PTHR43394">
    <property type="entry name" value="ATP-DEPENDENT PERMEASE MDL1, MITOCHONDRIAL"/>
    <property type="match status" value="1"/>
</dbReference>
<keyword evidence="7 13" id="KW-0067">ATP-binding</keyword>
<dbReference type="CDD" id="cd07346">
    <property type="entry name" value="ABC_6TM_exporters"/>
    <property type="match status" value="1"/>
</dbReference>
<dbReference type="InterPro" id="IPR036640">
    <property type="entry name" value="ABC1_TM_sf"/>
</dbReference>
<dbReference type="FunFam" id="3.40.50.300:FF:001001">
    <property type="entry name" value="Multidrug ABC transporter ATP-binding protein"/>
    <property type="match status" value="1"/>
</dbReference>
<evidence type="ECO:0000256" key="9">
    <source>
        <dbReference type="ARBA" id="ARBA00023136"/>
    </source>
</evidence>
<dbReference type="Proteomes" id="UP000662939">
    <property type="component" value="Chromosome"/>
</dbReference>
<feature type="transmembrane region" description="Helical" evidence="10">
    <location>
        <begin position="31"/>
        <end position="52"/>
    </location>
</feature>
<keyword evidence="8 10" id="KW-1133">Transmembrane helix</keyword>
<evidence type="ECO:0000256" key="4">
    <source>
        <dbReference type="ARBA" id="ARBA00022519"/>
    </source>
</evidence>